<dbReference type="SUPFAM" id="SSF55811">
    <property type="entry name" value="Nudix"/>
    <property type="match status" value="1"/>
</dbReference>
<dbReference type="InterPro" id="IPR020476">
    <property type="entry name" value="Nudix_hydrolase"/>
</dbReference>
<comment type="caution">
    <text evidence="8">The sequence shown here is derived from an EMBL/GenBank/DDBJ whole genome shotgun (WGS) entry which is preliminary data.</text>
</comment>
<reference evidence="8 9" key="1">
    <citation type="journal article" date="2020" name="Microorganisms">
        <title>New Insight into Antimicrobial Compounds from Food and Marine-Sourced Carnobacterium Species through Phenotype and Genome Analyses.</title>
        <authorList>
            <person name="Begrem S."/>
            <person name="Ivaniuk F."/>
            <person name="Gigout-Chevalier F."/>
            <person name="Kolypczuk L."/>
            <person name="Bonnetot S."/>
            <person name="Leroi F."/>
            <person name="Grovel O."/>
            <person name="Delbarre-Ladrat C."/>
            <person name="Passerini D."/>
        </authorList>
    </citation>
    <scope>NUCLEOTIDE SEQUENCE [LARGE SCALE GENOMIC DNA]</scope>
    <source>
        <strain evidence="8 9">MIP2551</strain>
    </source>
</reference>
<gene>
    <name evidence="8" type="ORF">GLO26_01565</name>
</gene>
<dbReference type="InterPro" id="IPR051325">
    <property type="entry name" value="Nudix_hydrolase_domain"/>
</dbReference>
<dbReference type="PANTHER" id="PTHR21340">
    <property type="entry name" value="DIADENOSINE 5,5-P1,P4-TETRAPHOSPHATE PYROPHOSPHOHYDROLASE MUTT"/>
    <property type="match status" value="1"/>
</dbReference>
<evidence type="ECO:0000256" key="4">
    <source>
        <dbReference type="ARBA" id="ARBA00022801"/>
    </source>
</evidence>
<dbReference type="PANTHER" id="PTHR21340:SF0">
    <property type="entry name" value="BIS(5'-NUCLEOSYL)-TETRAPHOSPHATASE [ASYMMETRICAL]"/>
    <property type="match status" value="1"/>
</dbReference>
<dbReference type="CDD" id="cd03428">
    <property type="entry name" value="NUDIX_Ap4A_Nudt2"/>
    <property type="match status" value="1"/>
</dbReference>
<name>A0ABR7T920_9LACT</name>
<dbReference type="RefSeq" id="WP_187948483.1">
    <property type="nucleotide sequence ID" value="NZ_JAMAYM010000001.1"/>
</dbReference>
<dbReference type="InterPro" id="IPR000086">
    <property type="entry name" value="NUDIX_hydrolase_dom"/>
</dbReference>
<evidence type="ECO:0000313" key="8">
    <source>
        <dbReference type="EMBL" id="MBC9824518.1"/>
    </source>
</evidence>
<evidence type="ECO:0000259" key="7">
    <source>
        <dbReference type="PROSITE" id="PS51462"/>
    </source>
</evidence>
<feature type="domain" description="Nudix hydrolase" evidence="7">
    <location>
        <begin position="2"/>
        <end position="130"/>
    </location>
</feature>
<organism evidence="8 9">
    <name type="scientific">Carnobacterium inhibens</name>
    <dbReference type="NCBI Taxonomy" id="147709"/>
    <lineage>
        <taxon>Bacteria</taxon>
        <taxon>Bacillati</taxon>
        <taxon>Bacillota</taxon>
        <taxon>Bacilli</taxon>
        <taxon>Lactobacillales</taxon>
        <taxon>Carnobacteriaceae</taxon>
        <taxon>Carnobacterium</taxon>
    </lineage>
</organism>
<dbReference type="InterPro" id="IPR015797">
    <property type="entry name" value="NUDIX_hydrolase-like_dom_sf"/>
</dbReference>
<proteinExistence type="inferred from homology"/>
<sequence>MKQEKSCGAVIVTKETEEPKFLLIKHHNGGHWAFPKGHVEGNETEEETALREIMEETHLTVELDTQFRHVVRYSPYESTVKDVIYFMAYTSEQEIHKQDEEVLDSSWSNFEEALALVTYENDRTILQAAKDYLTKKNS</sequence>
<accession>A0ABR7T920</accession>
<dbReference type="Gene3D" id="3.90.79.10">
    <property type="entry name" value="Nucleoside Triphosphate Pyrophosphohydrolase"/>
    <property type="match status" value="1"/>
</dbReference>
<dbReference type="InterPro" id="IPR003565">
    <property type="entry name" value="Tetra_PHTase"/>
</dbReference>
<evidence type="ECO:0000256" key="5">
    <source>
        <dbReference type="ARBA" id="ARBA00032644"/>
    </source>
</evidence>
<keyword evidence="4 6" id="KW-0378">Hydrolase</keyword>
<comment type="similarity">
    <text evidence="1 6">Belongs to the Nudix hydrolase family.</text>
</comment>
<evidence type="ECO:0000256" key="6">
    <source>
        <dbReference type="RuleBase" id="RU003476"/>
    </source>
</evidence>
<protein>
    <recommendedName>
        <fullName evidence="2">Bis(5'-nucleosyl)-tetraphosphatase [asymmetrical]</fullName>
    </recommendedName>
    <alternativeName>
        <fullName evidence="5">Diadenosine 5',5'''-P1,P4-tetraphosphate asymmetrical hydrolase</fullName>
    </alternativeName>
</protein>
<dbReference type="EMBL" id="WNJQ01000001">
    <property type="protein sequence ID" value="MBC9824518.1"/>
    <property type="molecule type" value="Genomic_DNA"/>
</dbReference>
<evidence type="ECO:0000256" key="3">
    <source>
        <dbReference type="ARBA" id="ARBA00022741"/>
    </source>
</evidence>
<dbReference type="Proteomes" id="UP000638836">
    <property type="component" value="Unassembled WGS sequence"/>
</dbReference>
<dbReference type="InterPro" id="IPR020084">
    <property type="entry name" value="NUDIX_hydrolase_CS"/>
</dbReference>
<dbReference type="Pfam" id="PF00293">
    <property type="entry name" value="NUDIX"/>
    <property type="match status" value="1"/>
</dbReference>
<evidence type="ECO:0000256" key="2">
    <source>
        <dbReference type="ARBA" id="ARBA00018911"/>
    </source>
</evidence>
<dbReference type="PROSITE" id="PS51462">
    <property type="entry name" value="NUDIX"/>
    <property type="match status" value="1"/>
</dbReference>
<keyword evidence="3" id="KW-0547">Nucleotide-binding</keyword>
<evidence type="ECO:0000256" key="1">
    <source>
        <dbReference type="ARBA" id="ARBA00005582"/>
    </source>
</evidence>
<evidence type="ECO:0000313" key="9">
    <source>
        <dbReference type="Proteomes" id="UP000638836"/>
    </source>
</evidence>
<dbReference type="PROSITE" id="PS00893">
    <property type="entry name" value="NUDIX_BOX"/>
    <property type="match status" value="1"/>
</dbReference>
<keyword evidence="9" id="KW-1185">Reference proteome</keyword>
<dbReference type="PRINTS" id="PR00502">
    <property type="entry name" value="NUDIXFAMILY"/>
</dbReference>